<dbReference type="Proteomes" id="UP000631114">
    <property type="component" value="Unassembled WGS sequence"/>
</dbReference>
<organism evidence="7 8">
    <name type="scientific">Coptis chinensis</name>
    <dbReference type="NCBI Taxonomy" id="261450"/>
    <lineage>
        <taxon>Eukaryota</taxon>
        <taxon>Viridiplantae</taxon>
        <taxon>Streptophyta</taxon>
        <taxon>Embryophyta</taxon>
        <taxon>Tracheophyta</taxon>
        <taxon>Spermatophyta</taxon>
        <taxon>Magnoliopsida</taxon>
        <taxon>Ranunculales</taxon>
        <taxon>Ranunculaceae</taxon>
        <taxon>Coptidoideae</taxon>
        <taxon>Coptis</taxon>
    </lineage>
</organism>
<dbReference type="CDD" id="cd11072">
    <property type="entry name" value="CYP71-like"/>
    <property type="match status" value="1"/>
</dbReference>
<dbReference type="PANTHER" id="PTHR47955">
    <property type="entry name" value="CYTOCHROME P450 FAMILY 71 PROTEIN"/>
    <property type="match status" value="1"/>
</dbReference>
<dbReference type="InterPro" id="IPR017972">
    <property type="entry name" value="Cyt_P450_CS"/>
</dbReference>
<comment type="similarity">
    <text evidence="1 5">Belongs to the cytochrome P450 family.</text>
</comment>
<dbReference type="InterPro" id="IPR002401">
    <property type="entry name" value="Cyt_P450_E_grp-I"/>
</dbReference>
<dbReference type="EMBL" id="JADFTS010000006">
    <property type="protein sequence ID" value="KAF9601309.1"/>
    <property type="molecule type" value="Genomic_DNA"/>
</dbReference>
<keyword evidence="8" id="KW-1185">Reference proteome</keyword>
<evidence type="ECO:0000256" key="5">
    <source>
        <dbReference type="RuleBase" id="RU000461"/>
    </source>
</evidence>
<evidence type="ECO:0000256" key="1">
    <source>
        <dbReference type="ARBA" id="ARBA00010617"/>
    </source>
</evidence>
<evidence type="ECO:0008006" key="9">
    <source>
        <dbReference type="Google" id="ProtNLM"/>
    </source>
</evidence>
<dbReference type="InterPro" id="IPR036396">
    <property type="entry name" value="Cyt_P450_sf"/>
</dbReference>
<keyword evidence="2 4" id="KW-0479">Metal-binding</keyword>
<dbReference type="PROSITE" id="PS00086">
    <property type="entry name" value="CYTOCHROME_P450"/>
    <property type="match status" value="1"/>
</dbReference>
<keyword evidence="3 4" id="KW-0408">Iron</keyword>
<keyword evidence="5" id="KW-0503">Monooxygenase</keyword>
<evidence type="ECO:0000256" key="3">
    <source>
        <dbReference type="ARBA" id="ARBA00023004"/>
    </source>
</evidence>
<evidence type="ECO:0000256" key="4">
    <source>
        <dbReference type="PIRSR" id="PIRSR602401-1"/>
    </source>
</evidence>
<protein>
    <recommendedName>
        <fullName evidence="9">Cytochrome P450</fullName>
    </recommendedName>
</protein>
<evidence type="ECO:0000313" key="7">
    <source>
        <dbReference type="EMBL" id="KAF9601309.1"/>
    </source>
</evidence>
<dbReference type="GO" id="GO:0020037">
    <property type="term" value="F:heme binding"/>
    <property type="evidence" value="ECO:0007669"/>
    <property type="project" value="InterPro"/>
</dbReference>
<dbReference type="Gene3D" id="1.10.630.10">
    <property type="entry name" value="Cytochrome P450"/>
    <property type="match status" value="1"/>
</dbReference>
<dbReference type="PANTHER" id="PTHR47955:SF18">
    <property type="entry name" value="CYTOCHROME P450 71A1-LIKE"/>
    <property type="match status" value="1"/>
</dbReference>
<comment type="caution">
    <text evidence="7">The sequence shown here is derived from an EMBL/GenBank/DDBJ whole genome shotgun (WGS) entry which is preliminary data.</text>
</comment>
<accession>A0A835HMX2</accession>
<evidence type="ECO:0000313" key="8">
    <source>
        <dbReference type="Proteomes" id="UP000631114"/>
    </source>
</evidence>
<gene>
    <name evidence="7" type="ORF">IFM89_018737</name>
</gene>
<feature type="transmembrane region" description="Helical" evidence="6">
    <location>
        <begin position="20"/>
        <end position="39"/>
    </location>
</feature>
<dbReference type="FunFam" id="1.10.630.10:FF:000011">
    <property type="entry name" value="Cytochrome P450 83B1"/>
    <property type="match status" value="1"/>
</dbReference>
<feature type="binding site" description="axial binding residue" evidence="4">
    <location>
        <position position="457"/>
    </location>
    <ligand>
        <name>heme</name>
        <dbReference type="ChEBI" id="CHEBI:30413"/>
    </ligand>
    <ligandPart>
        <name>Fe</name>
        <dbReference type="ChEBI" id="CHEBI:18248"/>
    </ligandPart>
</feature>
<sequence>MSLSQTVLHWFDDQPQTFLHHPFSFSFLLFLSLIFLLWINSLWVTKSSNLPPSPPKLPIIGHLHYLSTLPHRSFHALSQKYGPIMLLNLGCTPTLVVSSTEIVKKIIKIHEVIFSNRPMTTAVKVFLYGGKDLAFAPYGDYWKQARKMCVMDLLSANRVRSFRFIREEEASNMVNKIKQYSSSIGTNVNLSTMIVGATNSIISRAALSRNLEGERGGNQYADLANEVMDLFGVFCMKDVFPSLGWVDVLTGLDARMKRCSKEIHEFLDEVIEDHLVSRKPDDRKDLVDLVLHYHKDPTLGVELTRANLRTIILDMFVAGTNTMYTAVESTMAELMNHPIVMKKLQEEVRRVVGTKSTVGENDINQMSYLNCVVKEALRLHPPVILSGPRETTKSVELEGYNIPAKTRVLINLWTISRDPKIWDRPDEFMPERFMNNPIDYISKDFTLITFGGGRRICPGISFALTSVENILASLLYWFDWEMPSGAEKKDIDMTESFGLTVNLKYPLILVPVSHFS</sequence>
<dbReference type="InterPro" id="IPR001128">
    <property type="entry name" value="Cyt_P450"/>
</dbReference>
<keyword evidence="6" id="KW-0472">Membrane</keyword>
<reference evidence="7 8" key="1">
    <citation type="submission" date="2020-10" db="EMBL/GenBank/DDBJ databases">
        <title>The Coptis chinensis genome and diversification of protoberbering-type alkaloids.</title>
        <authorList>
            <person name="Wang B."/>
            <person name="Shu S."/>
            <person name="Song C."/>
            <person name="Liu Y."/>
        </authorList>
    </citation>
    <scope>NUCLEOTIDE SEQUENCE [LARGE SCALE GENOMIC DNA]</scope>
    <source>
        <strain evidence="7">HL-2020</strain>
        <tissue evidence="7">Leaf</tissue>
    </source>
</reference>
<keyword evidence="5" id="KW-0560">Oxidoreductase</keyword>
<dbReference type="GO" id="GO:0016705">
    <property type="term" value="F:oxidoreductase activity, acting on paired donors, with incorporation or reduction of molecular oxygen"/>
    <property type="evidence" value="ECO:0007669"/>
    <property type="project" value="InterPro"/>
</dbReference>
<dbReference type="AlphaFoldDB" id="A0A835HMX2"/>
<dbReference type="PRINTS" id="PR00385">
    <property type="entry name" value="P450"/>
</dbReference>
<evidence type="ECO:0000256" key="2">
    <source>
        <dbReference type="ARBA" id="ARBA00022723"/>
    </source>
</evidence>
<keyword evidence="6" id="KW-1133">Transmembrane helix</keyword>
<proteinExistence type="inferred from homology"/>
<dbReference type="GO" id="GO:0004497">
    <property type="term" value="F:monooxygenase activity"/>
    <property type="evidence" value="ECO:0007669"/>
    <property type="project" value="UniProtKB-KW"/>
</dbReference>
<dbReference type="OrthoDB" id="2789670at2759"/>
<dbReference type="GO" id="GO:0044550">
    <property type="term" value="P:secondary metabolite biosynthetic process"/>
    <property type="evidence" value="ECO:0007669"/>
    <property type="project" value="UniProtKB-ARBA"/>
</dbReference>
<keyword evidence="4 5" id="KW-0349">Heme</keyword>
<dbReference type="Pfam" id="PF00067">
    <property type="entry name" value="p450"/>
    <property type="match status" value="1"/>
</dbReference>
<dbReference type="PRINTS" id="PR00463">
    <property type="entry name" value="EP450I"/>
</dbReference>
<comment type="cofactor">
    <cofactor evidence="4">
        <name>heme</name>
        <dbReference type="ChEBI" id="CHEBI:30413"/>
    </cofactor>
</comment>
<name>A0A835HMX2_9MAGN</name>
<dbReference type="GO" id="GO:0005506">
    <property type="term" value="F:iron ion binding"/>
    <property type="evidence" value="ECO:0007669"/>
    <property type="project" value="InterPro"/>
</dbReference>
<keyword evidence="6" id="KW-0812">Transmembrane</keyword>
<dbReference type="SUPFAM" id="SSF48264">
    <property type="entry name" value="Cytochrome P450"/>
    <property type="match status" value="1"/>
</dbReference>
<evidence type="ECO:0000256" key="6">
    <source>
        <dbReference type="SAM" id="Phobius"/>
    </source>
</evidence>